<dbReference type="Gene3D" id="3.10.450.530">
    <property type="entry name" value="Ribonuclease toxin, BrnT, of type II toxin-antitoxin system"/>
    <property type="match status" value="1"/>
</dbReference>
<accession>A0A3M6QHY1</accession>
<protein>
    <submittedName>
        <fullName evidence="1">BrnT family toxin</fullName>
    </submittedName>
</protein>
<proteinExistence type="predicted"/>
<reference evidence="1 2" key="1">
    <citation type="submission" date="2018-10" db="EMBL/GenBank/DDBJ databases">
        <title>Comamonadaceae CDC group NO-1 genome sequencing and assembly.</title>
        <authorList>
            <person name="Bernier A.-M."/>
            <person name="Bernard K."/>
        </authorList>
    </citation>
    <scope>NUCLEOTIDE SEQUENCE [LARGE SCALE GENOMIC DNA]</scope>
    <source>
        <strain evidence="1 2">NML161473</strain>
    </source>
</reference>
<comment type="caution">
    <text evidence="1">The sequence shown here is derived from an EMBL/GenBank/DDBJ whole genome shotgun (WGS) entry which is preliminary data.</text>
</comment>
<dbReference type="Proteomes" id="UP000267035">
    <property type="component" value="Unassembled WGS sequence"/>
</dbReference>
<dbReference type="InterPro" id="IPR038573">
    <property type="entry name" value="BrnT_sf"/>
</dbReference>
<evidence type="ECO:0000313" key="2">
    <source>
        <dbReference type="Proteomes" id="UP000267035"/>
    </source>
</evidence>
<dbReference type="AlphaFoldDB" id="A0A3M6QHY1"/>
<organism evidence="1 2">
    <name type="scientific">Allofranklinella schreckenbergeri</name>
    <dbReference type="NCBI Taxonomy" id="1076744"/>
    <lineage>
        <taxon>Bacteria</taxon>
        <taxon>Pseudomonadati</taxon>
        <taxon>Pseudomonadota</taxon>
        <taxon>Betaproteobacteria</taxon>
        <taxon>Burkholderiales</taxon>
        <taxon>Comamonadaceae</taxon>
        <taxon>Allofranklinella</taxon>
    </lineage>
</organism>
<evidence type="ECO:0000313" key="1">
    <source>
        <dbReference type="EMBL" id="RMX02704.1"/>
    </source>
</evidence>
<dbReference type="InterPro" id="IPR007460">
    <property type="entry name" value="BrnT_toxin"/>
</dbReference>
<dbReference type="RefSeq" id="WP_122252939.1">
    <property type="nucleotide sequence ID" value="NZ_RDQL01000001.1"/>
</dbReference>
<gene>
    <name evidence="1" type="ORF">EBQ25_00250</name>
</gene>
<name>A0A3M6QHY1_9BURK</name>
<dbReference type="EMBL" id="RDQL01000001">
    <property type="protein sequence ID" value="RMX02704.1"/>
    <property type="molecule type" value="Genomic_DNA"/>
</dbReference>
<dbReference type="Pfam" id="PF04365">
    <property type="entry name" value="BrnT_toxin"/>
    <property type="match status" value="1"/>
</dbReference>
<keyword evidence="2" id="KW-1185">Reference proteome</keyword>
<sequence>MSAFEWDEAKAGLNLRKHGVAFAEAATVFEDPLALSFFDDAHSMAEERWITIGYSASSRMLLVVSTERQEAIRIISARKATLEERKSYEWHNR</sequence>